<keyword evidence="1" id="KW-1277">Toxin-antitoxin system</keyword>
<proteinExistence type="predicted"/>
<dbReference type="Pfam" id="PF05016">
    <property type="entry name" value="ParE_toxin"/>
    <property type="match status" value="1"/>
</dbReference>
<dbReference type="EMBL" id="CP010979">
    <property type="protein sequence ID" value="AJQ49167.1"/>
    <property type="molecule type" value="Genomic_DNA"/>
</dbReference>
<sequence length="114" mass="13086">MITYDIRFTETAQQSIEDQVRYLADYHGTETALRTVSALLDEVVARLCAAPLGYPVSDQASDLGVLHYRELNTSGYRVFYEVYDQDKFISVGLVLRQKQSVELQLVRYCLVQAW</sequence>
<organism evidence="2 3">
    <name type="scientific">Pseudomonas putida S13.1.2</name>
    <dbReference type="NCBI Taxonomy" id="1384061"/>
    <lineage>
        <taxon>Bacteria</taxon>
        <taxon>Pseudomonadati</taxon>
        <taxon>Pseudomonadota</taxon>
        <taxon>Gammaproteobacteria</taxon>
        <taxon>Pseudomonadales</taxon>
        <taxon>Pseudomonadaceae</taxon>
        <taxon>Pseudomonas</taxon>
    </lineage>
</organism>
<evidence type="ECO:0000313" key="2">
    <source>
        <dbReference type="EMBL" id="AJQ49167.1"/>
    </source>
</evidence>
<reference evidence="2 3" key="1">
    <citation type="submission" date="2015-02" db="EMBL/GenBank/DDBJ databases">
        <title>Complete Genome Sequencing of Pseudomonas putida S13.1.2.</title>
        <authorList>
            <person name="Chong T.M."/>
            <person name="Chan K.G."/>
            <person name="Dessaux Y."/>
        </authorList>
    </citation>
    <scope>NUCLEOTIDE SEQUENCE [LARGE SCALE GENOMIC DNA]</scope>
    <source>
        <strain evidence="2 3">S13.1.2</strain>
    </source>
</reference>
<dbReference type="InterPro" id="IPR007712">
    <property type="entry name" value="RelE/ParE_toxin"/>
</dbReference>
<dbReference type="InterPro" id="IPR035093">
    <property type="entry name" value="RelE/ParE_toxin_dom_sf"/>
</dbReference>
<evidence type="ECO:0000313" key="3">
    <source>
        <dbReference type="Proteomes" id="UP000033260"/>
    </source>
</evidence>
<dbReference type="AlphaFoldDB" id="A0AAU8S1L4"/>
<evidence type="ECO:0000256" key="1">
    <source>
        <dbReference type="ARBA" id="ARBA00022649"/>
    </source>
</evidence>
<gene>
    <name evidence="2" type="ORF">N805_18890</name>
</gene>
<dbReference type="RefSeq" id="WP_019471685.1">
    <property type="nucleotide sequence ID" value="NZ_CP010979.1"/>
</dbReference>
<name>A0AAU8S1L4_PSEPU</name>
<accession>A0AAU8S1L4</accession>
<dbReference type="Gene3D" id="3.30.2310.20">
    <property type="entry name" value="RelE-like"/>
    <property type="match status" value="1"/>
</dbReference>
<dbReference type="Proteomes" id="UP000033260">
    <property type="component" value="Chromosome"/>
</dbReference>
<protein>
    <submittedName>
        <fullName evidence="2">RelE/ParE family plasmid stabilization system protein</fullName>
    </submittedName>
</protein>